<dbReference type="GO" id="GO:0016747">
    <property type="term" value="F:acyltransferase activity, transferring groups other than amino-acyl groups"/>
    <property type="evidence" value="ECO:0007669"/>
    <property type="project" value="InterPro"/>
</dbReference>
<proteinExistence type="predicted"/>
<organism evidence="4 5">
    <name type="scientific">Musicola paradisiaca (strain Ech703)</name>
    <name type="common">Dickeya paradisiaca</name>
    <name type="synonym">Dickeya dadantii</name>
    <dbReference type="NCBI Taxonomy" id="579405"/>
    <lineage>
        <taxon>Bacteria</taxon>
        <taxon>Pseudomonadati</taxon>
        <taxon>Pseudomonadota</taxon>
        <taxon>Gammaproteobacteria</taxon>
        <taxon>Enterobacterales</taxon>
        <taxon>Pectobacteriaceae</taxon>
        <taxon>Musicola</taxon>
    </lineage>
</organism>
<dbReference type="AlphaFoldDB" id="C6C8U9"/>
<name>C6C8U9_MUSP7</name>
<dbReference type="PANTHER" id="PTHR43877">
    <property type="entry name" value="AMINOALKYLPHOSPHONATE N-ACETYLTRANSFERASE-RELATED-RELATED"/>
    <property type="match status" value="1"/>
</dbReference>
<dbReference type="Proteomes" id="UP000002734">
    <property type="component" value="Chromosome"/>
</dbReference>
<dbReference type="Pfam" id="PF13673">
    <property type="entry name" value="Acetyltransf_10"/>
    <property type="match status" value="1"/>
</dbReference>
<dbReference type="KEGG" id="dda:Dd703_0509"/>
<evidence type="ECO:0000256" key="2">
    <source>
        <dbReference type="ARBA" id="ARBA00023315"/>
    </source>
</evidence>
<keyword evidence="5" id="KW-1185">Reference proteome</keyword>
<dbReference type="InterPro" id="IPR000182">
    <property type="entry name" value="GNAT_dom"/>
</dbReference>
<sequence>MTTAIRTITIDDCLWLRHKILWPQHEPSYSRVEGDEQAQHYGAYRDDTLVSCLSVFEVSDGVCQIRKFATDHDDQRQGYGSLLMAHVLESVRERGIRRVTLNARLSASPFYARFGFAAAGPVTLKADIEYVVMQVTLA</sequence>
<accession>C6C8U9</accession>
<keyword evidence="2" id="KW-0012">Acyltransferase</keyword>
<feature type="domain" description="N-acetyltransferase" evidence="3">
    <location>
        <begin position="1"/>
        <end position="138"/>
    </location>
</feature>
<gene>
    <name evidence="4" type="ordered locus">Dd703_0509</name>
</gene>
<dbReference type="eggNOG" id="COG0456">
    <property type="taxonomic scope" value="Bacteria"/>
</dbReference>
<dbReference type="Gene3D" id="3.40.630.30">
    <property type="match status" value="1"/>
</dbReference>
<dbReference type="STRING" id="579405.Dd703_0509"/>
<dbReference type="EMBL" id="CP001654">
    <property type="protein sequence ID" value="ACS84320.1"/>
    <property type="molecule type" value="Genomic_DNA"/>
</dbReference>
<dbReference type="HOGENOM" id="CLU_056607_4_0_6"/>
<evidence type="ECO:0000256" key="1">
    <source>
        <dbReference type="ARBA" id="ARBA00022679"/>
    </source>
</evidence>
<dbReference type="InterPro" id="IPR050832">
    <property type="entry name" value="Bact_Acetyltransf"/>
</dbReference>
<dbReference type="InterPro" id="IPR016181">
    <property type="entry name" value="Acyl_CoA_acyltransferase"/>
</dbReference>
<evidence type="ECO:0000313" key="4">
    <source>
        <dbReference type="EMBL" id="ACS84320.1"/>
    </source>
</evidence>
<evidence type="ECO:0000259" key="3">
    <source>
        <dbReference type="PROSITE" id="PS51186"/>
    </source>
</evidence>
<protein>
    <submittedName>
        <fullName evidence="4">GCN5-related N-acetyltransferase</fullName>
    </submittedName>
</protein>
<dbReference type="RefSeq" id="WP_012764139.1">
    <property type="nucleotide sequence ID" value="NC_012880.1"/>
</dbReference>
<dbReference type="PROSITE" id="PS51186">
    <property type="entry name" value="GNAT"/>
    <property type="match status" value="1"/>
</dbReference>
<keyword evidence="1" id="KW-0808">Transferase</keyword>
<dbReference type="CDD" id="cd04301">
    <property type="entry name" value="NAT_SF"/>
    <property type="match status" value="1"/>
</dbReference>
<dbReference type="SUPFAM" id="SSF55729">
    <property type="entry name" value="Acyl-CoA N-acyltransferases (Nat)"/>
    <property type="match status" value="1"/>
</dbReference>
<evidence type="ECO:0000313" key="5">
    <source>
        <dbReference type="Proteomes" id="UP000002734"/>
    </source>
</evidence>
<reference evidence="4" key="1">
    <citation type="submission" date="2009-06" db="EMBL/GenBank/DDBJ databases">
        <title>Complete sequence of Dickeya dadantii Ech703.</title>
        <authorList>
            <consortium name="US DOE Joint Genome Institute"/>
            <person name="Lucas S."/>
            <person name="Copeland A."/>
            <person name="Lapidus A."/>
            <person name="Glavina del Rio T."/>
            <person name="Dalin E."/>
            <person name="Tice H."/>
            <person name="Bruce D."/>
            <person name="Goodwin L."/>
            <person name="Pitluck S."/>
            <person name="Chertkov O."/>
            <person name="Brettin T."/>
            <person name="Detter J.C."/>
            <person name="Han C."/>
            <person name="Larimer F."/>
            <person name="Land M."/>
            <person name="Hauser L."/>
            <person name="Kyrpides N."/>
            <person name="Mikhailova N."/>
            <person name="Balakrishnan V."/>
            <person name="Glasner J."/>
            <person name="Perna N.T."/>
        </authorList>
    </citation>
    <scope>NUCLEOTIDE SEQUENCE [LARGE SCALE GENOMIC DNA]</scope>
    <source>
        <strain evidence="4">Ech703</strain>
    </source>
</reference>